<feature type="non-terminal residue" evidence="7">
    <location>
        <position position="1475"/>
    </location>
</feature>
<feature type="transmembrane region" description="Helical" evidence="4">
    <location>
        <begin position="1043"/>
        <end position="1064"/>
    </location>
</feature>
<protein>
    <submittedName>
        <fullName evidence="7">Dug1 protein</fullName>
    </submittedName>
</protein>
<dbReference type="EMBL" id="CAJNJA010005976">
    <property type="protein sequence ID" value="CAE7202785.1"/>
    <property type="molecule type" value="Genomic_DNA"/>
</dbReference>
<keyword evidence="2" id="KW-0479">Metal-binding</keyword>
<dbReference type="Gene3D" id="3.30.70.360">
    <property type="match status" value="1"/>
</dbReference>
<dbReference type="SUPFAM" id="SSF53187">
    <property type="entry name" value="Zn-dependent exopeptidases"/>
    <property type="match status" value="1"/>
</dbReference>
<keyword evidence="4" id="KW-0472">Membrane</keyword>
<dbReference type="Pfam" id="PF01546">
    <property type="entry name" value="Peptidase_M20"/>
    <property type="match status" value="1"/>
</dbReference>
<keyword evidence="8" id="KW-1185">Reference proteome</keyword>
<feature type="domain" description="ABC transporter" evidence="5">
    <location>
        <begin position="1393"/>
        <end position="1460"/>
    </location>
</feature>
<dbReference type="PANTHER" id="PTHR43270:SF12">
    <property type="entry name" value="SUCCINYL-DIAMINOPIMELATE DESUCCINYLASE"/>
    <property type="match status" value="1"/>
</dbReference>
<dbReference type="SUPFAM" id="SSF52540">
    <property type="entry name" value="P-loop containing nucleoside triphosphate hydrolases"/>
    <property type="match status" value="1"/>
</dbReference>
<feature type="domain" description="Peptidase M20 dimerisation" evidence="6">
    <location>
        <begin position="269"/>
        <end position="428"/>
    </location>
</feature>
<accession>A0A812J8J0</accession>
<dbReference type="InterPro" id="IPR051458">
    <property type="entry name" value="Cyt/Met_Dipeptidase"/>
</dbReference>
<dbReference type="GO" id="GO:0006508">
    <property type="term" value="P:proteolysis"/>
    <property type="evidence" value="ECO:0007669"/>
    <property type="project" value="UniProtKB-KW"/>
</dbReference>
<dbReference type="InterPro" id="IPR011650">
    <property type="entry name" value="Peptidase_M20_dimer"/>
</dbReference>
<dbReference type="Pfam" id="PF07687">
    <property type="entry name" value="M20_dimer"/>
    <property type="match status" value="1"/>
</dbReference>
<dbReference type="Proteomes" id="UP000601435">
    <property type="component" value="Unassembled WGS sequence"/>
</dbReference>
<dbReference type="GO" id="GO:0005524">
    <property type="term" value="F:ATP binding"/>
    <property type="evidence" value="ECO:0007669"/>
    <property type="project" value="InterPro"/>
</dbReference>
<keyword evidence="3" id="KW-0378">Hydrolase</keyword>
<keyword evidence="4" id="KW-1133">Transmembrane helix</keyword>
<dbReference type="GO" id="GO:0008233">
    <property type="term" value="F:peptidase activity"/>
    <property type="evidence" value="ECO:0007669"/>
    <property type="project" value="UniProtKB-KW"/>
</dbReference>
<evidence type="ECO:0000313" key="8">
    <source>
        <dbReference type="Proteomes" id="UP000601435"/>
    </source>
</evidence>
<evidence type="ECO:0000256" key="3">
    <source>
        <dbReference type="ARBA" id="ARBA00022801"/>
    </source>
</evidence>
<dbReference type="Gene3D" id="3.40.50.300">
    <property type="entry name" value="P-loop containing nucleotide triphosphate hydrolases"/>
    <property type="match status" value="1"/>
</dbReference>
<evidence type="ECO:0000259" key="6">
    <source>
        <dbReference type="Pfam" id="PF07687"/>
    </source>
</evidence>
<evidence type="ECO:0000256" key="1">
    <source>
        <dbReference type="ARBA" id="ARBA00022670"/>
    </source>
</evidence>
<dbReference type="Pfam" id="PF00005">
    <property type="entry name" value="ABC_tran"/>
    <property type="match status" value="1"/>
</dbReference>
<dbReference type="InterPro" id="IPR027417">
    <property type="entry name" value="P-loop_NTPase"/>
</dbReference>
<gene>
    <name evidence="7" type="primary">dug1</name>
    <name evidence="7" type="ORF">SNEC2469_LOCUS1622</name>
</gene>
<sequence length="1475" mass="161618">MSYLEREGFVDSRGASRCDSADLRPEIARPKLPSLRFTIAALIASLASAGLLGERAMSDIQGVIDHINKHEPESVKRLMDWLRIPSISTDPAYRAETRKAAEWVVEQLAEAGIKAELRETGTKERPGHPIVWAQHEGDADYDGPHVLFYGHYDVQPPDPLELWESPPFEPVIKPAMPGDDAPGERIVARGAVDDKGQVSCFLEAMRAWKAAHGSVPMKLSILIEGEEESGSVNLDRFVEENEAELRKADICVISDTGMLKRGHPAITYGVRGLAYTEVILHGPDQDLHSGLWGGRCPNPINELVGVLAQLKDEKGRVTIPGFYDDVLELTVDERKAWAELPVDHVGALKKIGYGPEADRGEEGFTSIEREWARPTADINGIYGGYQGAGAKTVIASKAGAKVSFRLVANQEPEKVVEMFRAWLNERTPVGCKWEFIDLHGGFPGTVSTESPYLAAARVALEKAANTDAALIKSGGSIPVVGLLKSALDLDTLLIGFGLDDDRVHSPNEKFELDCYRMGLATHAHLVSEFAAMGAVRPHAQVVDRHLFASDRGRDVQDVHHPERGDQDGGEQAEVELHTLRIGPAKVRLHPDILLPVRISAFQALRALILAAFAALIPAGPASAQFDPSAGEVEITVDYFGVGDIVRPGDWAGIRLSLNDLGDEPRDVSIRLHAADPDGDTALYQREILLTPGAPAGTWLYLPLPWSLSASNPLTITVHEADVSGEEAVIGRQIAYERVLPKRVASPENPMLAVVGRETFGLLQYEERGRRQQEESVTSHELVRVVHSIDPAQYGLPTEWMGLAPFESVVWTEGDPNLLPRLSHAEAIREWVNRGGHLVIVMEPVADGWFSATNPLADLLPDVTVVRHEEASLEPYRDLLVRPRDEHSNIRLPSQSVVHSFVKNRGAERNDAVSLFEGPEGTVVTRRLIGTGMVTVIGLDLGAGGIDRRNLVRADAFWNRILGKRADALTGPEIDGVEQGGFANTLRGMGSKVADNIVSKEINLTGTVSVGVLFGLALFSVYWIVAGFGSYAGLKARGLEHHSWLIFVLVIGLFTGIAWAGARFLKPTDVAARHVTILDHVYGEPVQSARTFASVMLPEYGTQRVSIAPQSADEPWRQALVPWSDPKDAGTTRSFPDAREYTVGTRKPDGMAVPARQTVKQFRADWLGAPVWTMPVPQGEGAFPQAMRDGSLRGVLAHDLPAPLEDAVIFFVRGPRPVDDVHERWKREETGLLMSDVLALELNDAWAPGQPLDLAALFTPEQIRRSAANAEVFFREIVPFRAPGQVLGITDDTSDSDYELINFAGALYQPEYNKQNFSDRVPIKVRRQATHTLDISHWLTQPCVIIVGSLEDAPCPVPFRLDGRPIPTVGRTVVRWMFPLDDSPLRDYGDLVALDNLNLSINEGDCFGFIGPNGAGKTTTIKILATLLKPSRGQAMINGLTIGYQNRQIRPIIGYVPDFMGAYEDMVVVEYLEFFA</sequence>
<dbReference type="GO" id="GO:0046872">
    <property type="term" value="F:metal ion binding"/>
    <property type="evidence" value="ECO:0007669"/>
    <property type="project" value="UniProtKB-KW"/>
</dbReference>
<comment type="caution">
    <text evidence="7">The sequence shown here is derived from an EMBL/GenBank/DDBJ whole genome shotgun (WGS) entry which is preliminary data.</text>
</comment>
<evidence type="ECO:0000256" key="2">
    <source>
        <dbReference type="ARBA" id="ARBA00022723"/>
    </source>
</evidence>
<dbReference type="InterPro" id="IPR003439">
    <property type="entry name" value="ABC_transporter-like_ATP-bd"/>
</dbReference>
<dbReference type="NCBIfam" id="NF006579">
    <property type="entry name" value="PRK09104.1"/>
    <property type="match status" value="1"/>
</dbReference>
<organism evidence="7 8">
    <name type="scientific">Symbiodinium necroappetens</name>
    <dbReference type="NCBI Taxonomy" id="1628268"/>
    <lineage>
        <taxon>Eukaryota</taxon>
        <taxon>Sar</taxon>
        <taxon>Alveolata</taxon>
        <taxon>Dinophyceae</taxon>
        <taxon>Suessiales</taxon>
        <taxon>Symbiodiniaceae</taxon>
        <taxon>Symbiodinium</taxon>
    </lineage>
</organism>
<proteinExistence type="predicted"/>
<dbReference type="GO" id="GO:0016887">
    <property type="term" value="F:ATP hydrolysis activity"/>
    <property type="evidence" value="ECO:0007669"/>
    <property type="project" value="InterPro"/>
</dbReference>
<keyword evidence="4" id="KW-0812">Transmembrane</keyword>
<dbReference type="Gene3D" id="3.40.630.10">
    <property type="entry name" value="Zn peptidases"/>
    <property type="match status" value="1"/>
</dbReference>
<keyword evidence="1" id="KW-0645">Protease</keyword>
<dbReference type="InterPro" id="IPR002933">
    <property type="entry name" value="Peptidase_M20"/>
</dbReference>
<dbReference type="PANTHER" id="PTHR43270">
    <property type="entry name" value="BETA-ALA-HIS DIPEPTIDASE"/>
    <property type="match status" value="1"/>
</dbReference>
<reference evidence="7" key="1">
    <citation type="submission" date="2021-02" db="EMBL/GenBank/DDBJ databases">
        <authorList>
            <person name="Dougan E. K."/>
            <person name="Rhodes N."/>
            <person name="Thang M."/>
            <person name="Chan C."/>
        </authorList>
    </citation>
    <scope>NUCLEOTIDE SEQUENCE</scope>
</reference>
<name>A0A812J8J0_9DINO</name>
<feature type="transmembrane region" description="Helical" evidence="4">
    <location>
        <begin position="1007"/>
        <end position="1031"/>
    </location>
</feature>
<evidence type="ECO:0000259" key="5">
    <source>
        <dbReference type="Pfam" id="PF00005"/>
    </source>
</evidence>
<dbReference type="OrthoDB" id="412867at2759"/>
<evidence type="ECO:0000256" key="4">
    <source>
        <dbReference type="SAM" id="Phobius"/>
    </source>
</evidence>
<evidence type="ECO:0000313" key="7">
    <source>
        <dbReference type="EMBL" id="CAE7202785.1"/>
    </source>
</evidence>